<protein>
    <submittedName>
        <fullName evidence="2">Uncharacterized protein</fullName>
    </submittedName>
</protein>
<evidence type="ECO:0000256" key="1">
    <source>
        <dbReference type="SAM" id="Phobius"/>
    </source>
</evidence>
<keyword evidence="1" id="KW-0472">Membrane</keyword>
<reference evidence="2" key="1">
    <citation type="submission" date="2019-08" db="EMBL/GenBank/DDBJ databases">
        <authorList>
            <person name="Kucharzyk K."/>
            <person name="Murdoch R.W."/>
            <person name="Higgins S."/>
            <person name="Loffler F."/>
        </authorList>
    </citation>
    <scope>NUCLEOTIDE SEQUENCE</scope>
</reference>
<keyword evidence="1" id="KW-1133">Transmembrane helix</keyword>
<keyword evidence="1" id="KW-0812">Transmembrane</keyword>
<sequence length="170" mass="18895">MVTATTSSCLFKSSIVIPFPSLISCICNLSLSFLKDNSFSSSSAVSLSLSTIPACKYFCLVSKAVSLLRPSISSDFLRKRKRRFSRFLFKSSYFFTPRTSLYAEHNLLFSSMVFVSASVTIFSESKKKKRATSLFKIKSLINTSCPISEVSSFFTPTIRISTVSSSRIMS</sequence>
<comment type="caution">
    <text evidence="2">The sequence shown here is derived from an EMBL/GenBank/DDBJ whole genome shotgun (WGS) entry which is preliminary data.</text>
</comment>
<proteinExistence type="predicted"/>
<dbReference type="EMBL" id="VSSQ01042576">
    <property type="protein sequence ID" value="MPM96174.1"/>
    <property type="molecule type" value="Genomic_DNA"/>
</dbReference>
<gene>
    <name evidence="2" type="ORF">SDC9_143332</name>
</gene>
<evidence type="ECO:0000313" key="2">
    <source>
        <dbReference type="EMBL" id="MPM96174.1"/>
    </source>
</evidence>
<organism evidence="2">
    <name type="scientific">bioreactor metagenome</name>
    <dbReference type="NCBI Taxonomy" id="1076179"/>
    <lineage>
        <taxon>unclassified sequences</taxon>
        <taxon>metagenomes</taxon>
        <taxon>ecological metagenomes</taxon>
    </lineage>
</organism>
<dbReference type="AlphaFoldDB" id="A0A645E2Z4"/>
<accession>A0A645E2Z4</accession>
<feature type="transmembrane region" description="Helical" evidence="1">
    <location>
        <begin position="15"/>
        <end position="34"/>
    </location>
</feature>
<name>A0A645E2Z4_9ZZZZ</name>